<reference evidence="1" key="2">
    <citation type="submission" date="2023-06" db="EMBL/GenBank/DDBJ databases">
        <authorList>
            <person name="Swenson N.G."/>
            <person name="Wegrzyn J.L."/>
            <person name="Mcevoy S.L."/>
        </authorList>
    </citation>
    <scope>NUCLEOTIDE SEQUENCE</scope>
    <source>
        <strain evidence="1">NS2018</strain>
        <tissue evidence="1">Leaf</tissue>
    </source>
</reference>
<gene>
    <name evidence="1" type="ORF">LWI29_018332</name>
</gene>
<protein>
    <submittedName>
        <fullName evidence="1">Uncharacterized protein</fullName>
    </submittedName>
</protein>
<proteinExistence type="predicted"/>
<dbReference type="AlphaFoldDB" id="A0AA39RDD2"/>
<organism evidence="1 2">
    <name type="scientific">Acer saccharum</name>
    <name type="common">Sugar maple</name>
    <dbReference type="NCBI Taxonomy" id="4024"/>
    <lineage>
        <taxon>Eukaryota</taxon>
        <taxon>Viridiplantae</taxon>
        <taxon>Streptophyta</taxon>
        <taxon>Embryophyta</taxon>
        <taxon>Tracheophyta</taxon>
        <taxon>Spermatophyta</taxon>
        <taxon>Magnoliopsida</taxon>
        <taxon>eudicotyledons</taxon>
        <taxon>Gunneridae</taxon>
        <taxon>Pentapetalae</taxon>
        <taxon>rosids</taxon>
        <taxon>malvids</taxon>
        <taxon>Sapindales</taxon>
        <taxon>Sapindaceae</taxon>
        <taxon>Hippocastanoideae</taxon>
        <taxon>Acereae</taxon>
        <taxon>Acer</taxon>
    </lineage>
</organism>
<name>A0AA39RDD2_ACESA</name>
<sequence>MVDSSPSMASSPKHSSLPYLVSKKPCSMVFPKESTSENPPISEISEVLSPSTSGVLLPISSMKGQPLSLPHKVPSAGVISILKSSVPIKCNIESSKGVHLSSLPNNGGASLSSLNTAAISYSLVHPAVIVHHLASSVPSSTSALSSTGTSSTVVGSIPIPLPDVPIVQQVCSLVPREASATPYVIVSSGGPIMDSLSNLLPREVSSPPPVVVSSSGPFLVSLPSGEPSTSMERPFQEHRIYSSWVVQSNSCFIDSQAELGFVVAAPWTNQVDVEVSDLHEMD</sequence>
<dbReference type="Proteomes" id="UP001168877">
    <property type="component" value="Unassembled WGS sequence"/>
</dbReference>
<comment type="caution">
    <text evidence="1">The sequence shown here is derived from an EMBL/GenBank/DDBJ whole genome shotgun (WGS) entry which is preliminary data.</text>
</comment>
<evidence type="ECO:0000313" key="2">
    <source>
        <dbReference type="Proteomes" id="UP001168877"/>
    </source>
</evidence>
<evidence type="ECO:0000313" key="1">
    <source>
        <dbReference type="EMBL" id="KAK0571578.1"/>
    </source>
</evidence>
<keyword evidence="2" id="KW-1185">Reference proteome</keyword>
<dbReference type="EMBL" id="JAUESC010000388">
    <property type="protein sequence ID" value="KAK0571578.1"/>
    <property type="molecule type" value="Genomic_DNA"/>
</dbReference>
<accession>A0AA39RDD2</accession>
<reference evidence="1" key="1">
    <citation type="journal article" date="2022" name="Plant J.">
        <title>Strategies of tolerance reflected in two North American maple genomes.</title>
        <authorList>
            <person name="McEvoy S.L."/>
            <person name="Sezen U.U."/>
            <person name="Trouern-Trend A."/>
            <person name="McMahon S.M."/>
            <person name="Schaberg P.G."/>
            <person name="Yang J."/>
            <person name="Wegrzyn J.L."/>
            <person name="Swenson N.G."/>
        </authorList>
    </citation>
    <scope>NUCLEOTIDE SEQUENCE</scope>
    <source>
        <strain evidence="1">NS2018</strain>
    </source>
</reference>